<dbReference type="Proteomes" id="UP000011518">
    <property type="component" value="Unassembled WGS sequence"/>
</dbReference>
<feature type="coiled-coil region" evidence="28">
    <location>
        <begin position="1068"/>
        <end position="1105"/>
    </location>
</feature>
<evidence type="ECO:0000256" key="13">
    <source>
        <dbReference type="ARBA" id="ARBA00022771"/>
    </source>
</evidence>
<evidence type="ECO:0000256" key="9">
    <source>
        <dbReference type="ARBA" id="ARBA00022670"/>
    </source>
</evidence>
<keyword evidence="17" id="KW-0297">G-protein coupled receptor</keyword>
<dbReference type="GO" id="GO:0008237">
    <property type="term" value="F:metallopeptidase activity"/>
    <property type="evidence" value="ECO:0007669"/>
    <property type="project" value="UniProtKB-KW"/>
</dbReference>
<dbReference type="eggNOG" id="ENOG502QVP4">
    <property type="taxonomic scope" value="Eukaryota"/>
</dbReference>
<evidence type="ECO:0000259" key="30">
    <source>
        <dbReference type="PROSITE" id="PS50166"/>
    </source>
</evidence>
<evidence type="ECO:0000256" key="17">
    <source>
        <dbReference type="ARBA" id="ARBA00023040"/>
    </source>
</evidence>
<organism evidence="33 34">
    <name type="scientific">Tupaia chinensis</name>
    <name type="common">Chinese tree shrew</name>
    <name type="synonym">Tupaia belangeri chinensis</name>
    <dbReference type="NCBI Taxonomy" id="246437"/>
    <lineage>
        <taxon>Eukaryota</taxon>
        <taxon>Metazoa</taxon>
        <taxon>Chordata</taxon>
        <taxon>Craniata</taxon>
        <taxon>Vertebrata</taxon>
        <taxon>Euteleostomi</taxon>
        <taxon>Mammalia</taxon>
        <taxon>Eutheria</taxon>
        <taxon>Euarchontoglires</taxon>
        <taxon>Scandentia</taxon>
        <taxon>Tupaiidae</taxon>
        <taxon>Tupaia</taxon>
    </lineage>
</organism>
<keyword evidence="21" id="KW-0675">Receptor</keyword>
<keyword evidence="10" id="KW-0812">Transmembrane</keyword>
<evidence type="ECO:0000256" key="24">
    <source>
        <dbReference type="ARBA" id="ARBA00066316"/>
    </source>
</evidence>
<keyword evidence="16" id="KW-1133">Transmembrane helix</keyword>
<evidence type="ECO:0000256" key="5">
    <source>
        <dbReference type="ARBA" id="ARBA00022438"/>
    </source>
</evidence>
<evidence type="ECO:0000259" key="31">
    <source>
        <dbReference type="PROSITE" id="PS50259"/>
    </source>
</evidence>
<dbReference type="InterPro" id="IPR051891">
    <property type="entry name" value="TBK1-IKBKE_adapters"/>
</dbReference>
<keyword evidence="29" id="KW-0732">Signal</keyword>
<dbReference type="Pfam" id="PF25574">
    <property type="entry name" value="TPR_IMB1"/>
    <property type="match status" value="1"/>
</dbReference>
<comment type="catalytic activity">
    <reaction evidence="23">
        <text>Release of an N-terminal amino acid, preferentially alanine, from a wide range of peptides, amides and arylamides.</text>
        <dbReference type="EC" id="3.4.11.14"/>
    </reaction>
</comment>
<evidence type="ECO:0000256" key="18">
    <source>
        <dbReference type="ARBA" id="ARBA00023049"/>
    </source>
</evidence>
<feature type="domain" description="UBZ1-type" evidence="32">
    <location>
        <begin position="1486"/>
        <end position="1512"/>
    </location>
</feature>
<keyword evidence="8" id="KW-0597">Phosphoprotein</keyword>
<dbReference type="GO" id="GO:0004930">
    <property type="term" value="F:G protein-coupled receptor activity"/>
    <property type="evidence" value="ECO:0007669"/>
    <property type="project" value="UniProtKB-KW"/>
</dbReference>
<feature type="domain" description="Importin N-terminal" evidence="30">
    <location>
        <begin position="396"/>
        <end position="463"/>
    </location>
</feature>
<reference evidence="34" key="2">
    <citation type="journal article" date="2013" name="Nat. Commun.">
        <title>Genome of the Chinese tree shrew.</title>
        <authorList>
            <person name="Fan Y."/>
            <person name="Huang Z.Y."/>
            <person name="Cao C.C."/>
            <person name="Chen C.S."/>
            <person name="Chen Y.X."/>
            <person name="Fan D.D."/>
            <person name="He J."/>
            <person name="Hou H.L."/>
            <person name="Hu L."/>
            <person name="Hu X.T."/>
            <person name="Jiang X.T."/>
            <person name="Lai R."/>
            <person name="Lang Y.S."/>
            <person name="Liang B."/>
            <person name="Liao S.G."/>
            <person name="Mu D."/>
            <person name="Ma Y.Y."/>
            <person name="Niu Y.Y."/>
            <person name="Sun X.Q."/>
            <person name="Xia J.Q."/>
            <person name="Xiao J."/>
            <person name="Xiong Z.Q."/>
            <person name="Xu L."/>
            <person name="Yang L."/>
            <person name="Zhang Y."/>
            <person name="Zhao W."/>
            <person name="Zhao X.D."/>
            <person name="Zheng Y.T."/>
            <person name="Zhou J.M."/>
            <person name="Zhu Y.B."/>
            <person name="Zhang G.J."/>
            <person name="Wang J."/>
            <person name="Yao Y.G."/>
        </authorList>
    </citation>
    <scope>NUCLEOTIDE SEQUENCE [LARGE SCALE GENOMIC DNA]</scope>
</reference>
<dbReference type="Pfam" id="PF00003">
    <property type="entry name" value="7tm_3"/>
    <property type="match status" value="1"/>
</dbReference>
<protein>
    <recommendedName>
        <fullName evidence="25">Puromycin-sensitive aminopeptidase</fullName>
        <ecNumber evidence="24">3.4.11.14</ecNumber>
    </recommendedName>
    <alternativeName>
        <fullName evidence="26">Cytosol alanyl aminopeptidase</fullName>
    </alternativeName>
</protein>
<dbReference type="GO" id="GO:0005886">
    <property type="term" value="C:plasma membrane"/>
    <property type="evidence" value="ECO:0007669"/>
    <property type="project" value="UniProtKB-SubCell"/>
</dbReference>
<comment type="cofactor">
    <cofactor evidence="1">
        <name>Zn(2+)</name>
        <dbReference type="ChEBI" id="CHEBI:29105"/>
    </cofactor>
</comment>
<dbReference type="EC" id="3.4.11.14" evidence="24"/>
<evidence type="ECO:0000256" key="22">
    <source>
        <dbReference type="ARBA" id="ARBA00023224"/>
    </source>
</evidence>
<evidence type="ECO:0000256" key="28">
    <source>
        <dbReference type="SAM" id="Coils"/>
    </source>
</evidence>
<dbReference type="STRING" id="246437.L8YBM5"/>
<evidence type="ECO:0000256" key="8">
    <source>
        <dbReference type="ARBA" id="ARBA00022553"/>
    </source>
</evidence>
<keyword evidence="19 28" id="KW-0175">Coiled coil</keyword>
<sequence length="1518" mass="167827">MLLLCWGSFLCYATRAVLSAFHEPRYMGIALHNELLLSAAFHTARFVLVPSLHPDWTLLLFFFHTHSTVTTTLALIFIPKIWRPGAPPREEILGEVYEDELDLQRSGSYLGSSIASAWSDHSLDPGDIRDELKKLYAQLEVHKTKEMAANNPHLPKKRGSSRQGLGRSFMRYLAEFPETLARQHSRDAGSPGSSSLPGSSRQQVAAKTLPFYKDYFNVPYPLPKIDLIAIADFAAGKVSVGHPSEVDEIFDAISYSKGASVIRMLHDYIGDKVEDDRLLRLSQKKFCASGPYVGEDCPQWMVPITISTSEDPNQAKLKILMDKPEMNVVLKNVKPDQWVKVYLTVLKHGDGTTLDIMLKLHKQADMQEEKNRIERVLGATLLPDLIQKVLTFALSPSFLVELSRVLANPGNSQVARVAAGLQIKNSLTSKDPDIKAQYQQRWLAIDANARREVKNYVLQTLGTETYRPSSASQCVAGIACAEIPVNQWPELIPQLVANVTNPNSTEHMKESTLEAIGYICQDIDPEQLQDKSNEILTAIIQGMRKEEPSNNVKLAATNALLNSLEFTKANFDKESERHFIMQVVCEATQCPDTRVRVAALQNLVKIMSLYYQYMETYMGPALFAITIEAMKSDIDEVALQGIEFWSNVCDEEMDLAIEASEAAEQGRPPEHTSKFYAKGALQYLVPILTQTLTKQDENDDDDDWNPCKAAGVCLMLLATCCEDDIVPHVLPFIKEHIKNPDWRYRDAAVMAFGSILEGPEPNQLKPLVIQAFSSLAEAAYEAADVADDQEEPATYCLSSSFELIVQKLLETTDRPDGHQNNLRSSAYESLMEIVKNSAKDCYPAVQKTTLVIMERLQQVLQMENVLRKVQHQDALQISDVVMASLLRMFQSTAGSGGVQEDALMAVSTLVEADVMLVQPRVEFILSFIDHIAGDEDHTDGVVACAAGLIGSQKGGPGWAPAQTLAMESMFEDDISILTQEALGPSEVWLDGPGDPSLGGDMCSASHFALITAYGDIKERLGGLERENATLRRRLKVYEIKYPLISDFGEEHGFSLYEIKDGSLLEVEKVSLQQRLNQFQHELQKNKEQEEQLGEMIQAYEKLCVEKSDLETELGEMRALVETHLRQICGLEQQLRQQQGLRDAAFPSLSPPPAPAPSCADLDLHYLALRGGPGMSHAGWPGPTPSVSELERRRLEEALEVAQGAARGAQLREEQLQAECERLQGELKQLRETRAQDMASNQSERDMAWVKRVGDDQVNLALAYTELTEELGRLRELSSLQGRILRTLLQDQARSGGQGRGSRQCWAPGITVATSLPRAHPGLTFLLPGGESVGTDPGKPLSPSSDVLSALCHPPACFLFQARGTYSELAEAAAYAGASPPWLQAEAATLPKPRAYGGELYGPGRPLSPRRAFEGLRLRFEKQPSEEDEWAVPASPPSPEAGTIRCASFCAGFPIPESPAATAYAHAEHAQSWPSINLLMETVGSDIRSCPLCQLGFPVGYPDDALIKHIDSHLENSKI</sequence>
<dbReference type="InterPro" id="IPR058584">
    <property type="entry name" value="IMB1_TNPO1-like_TPR"/>
</dbReference>
<dbReference type="Gene3D" id="1.10.390.10">
    <property type="entry name" value="Neutral Protease Domain 2"/>
    <property type="match status" value="1"/>
</dbReference>
<keyword evidence="11" id="KW-0479">Metal-binding</keyword>
<feature type="domain" description="G-protein coupled receptors family 3 profile" evidence="31">
    <location>
        <begin position="1"/>
        <end position="82"/>
    </location>
</feature>
<dbReference type="GO" id="GO:0005737">
    <property type="term" value="C:cytoplasm"/>
    <property type="evidence" value="ECO:0007669"/>
    <property type="project" value="UniProtKB-SubCell"/>
</dbReference>
<keyword evidence="13 27" id="KW-0863">Zinc-finger</keyword>
<proteinExistence type="inferred from homology"/>
<evidence type="ECO:0000256" key="10">
    <source>
        <dbReference type="ARBA" id="ARBA00022692"/>
    </source>
</evidence>
<evidence type="ECO:0000313" key="34">
    <source>
        <dbReference type="Proteomes" id="UP000011518"/>
    </source>
</evidence>
<dbReference type="GO" id="GO:0031267">
    <property type="term" value="F:small GTPase binding"/>
    <property type="evidence" value="ECO:0007669"/>
    <property type="project" value="InterPro"/>
</dbReference>
<dbReference type="SMART" id="SM00913">
    <property type="entry name" value="IBN_N"/>
    <property type="match status" value="1"/>
</dbReference>
<dbReference type="InterPro" id="IPR016024">
    <property type="entry name" value="ARM-type_fold"/>
</dbReference>
<dbReference type="Gene3D" id="1.25.10.10">
    <property type="entry name" value="Leucine-rich Repeat Variant"/>
    <property type="match status" value="3"/>
</dbReference>
<dbReference type="PANTHER" id="PTHR14432">
    <property type="entry name" value="PROSAPIP2 PROTEIN/5-AZACYTIDINE INDUCED GENE 2"/>
    <property type="match status" value="1"/>
</dbReference>
<dbReference type="GO" id="GO:0006886">
    <property type="term" value="P:intracellular protein transport"/>
    <property type="evidence" value="ECO:0007669"/>
    <property type="project" value="InterPro"/>
</dbReference>
<feature type="chain" id="PRO_5003998937" description="Puromycin-sensitive aminopeptidase" evidence="29">
    <location>
        <begin position="20"/>
        <end position="1518"/>
    </location>
</feature>
<dbReference type="Gene3D" id="1.25.50.20">
    <property type="match status" value="1"/>
</dbReference>
<dbReference type="EMBL" id="KB364974">
    <property type="protein sequence ID" value="ELV11766.1"/>
    <property type="molecule type" value="Genomic_DNA"/>
</dbReference>
<keyword evidence="15" id="KW-0862">Zinc</keyword>
<evidence type="ECO:0000256" key="11">
    <source>
        <dbReference type="ARBA" id="ARBA00022723"/>
    </source>
</evidence>
<keyword evidence="34" id="KW-1185">Reference proteome</keyword>
<keyword evidence="18" id="KW-0482">Metalloprotease</keyword>
<dbReference type="InParanoid" id="L8YBM5"/>
<evidence type="ECO:0000256" key="7">
    <source>
        <dbReference type="ARBA" id="ARBA00022490"/>
    </source>
</evidence>
<evidence type="ECO:0000259" key="32">
    <source>
        <dbReference type="PROSITE" id="PS51905"/>
    </source>
</evidence>
<evidence type="ECO:0000256" key="29">
    <source>
        <dbReference type="SAM" id="SignalP"/>
    </source>
</evidence>
<dbReference type="SUPFAM" id="SSF48371">
    <property type="entry name" value="ARM repeat"/>
    <property type="match status" value="1"/>
</dbReference>
<dbReference type="PANTHER" id="PTHR14432:SF2">
    <property type="entry name" value="TANK-BINDING KINASE 1-BINDING PROTEIN 1"/>
    <property type="match status" value="1"/>
</dbReference>
<gene>
    <name evidence="33" type="ORF">TREES_T100019948</name>
</gene>
<evidence type="ECO:0000256" key="23">
    <source>
        <dbReference type="ARBA" id="ARBA00052895"/>
    </source>
</evidence>
<evidence type="ECO:0000256" key="26">
    <source>
        <dbReference type="ARBA" id="ARBA00081993"/>
    </source>
</evidence>
<dbReference type="Pfam" id="PF12845">
    <property type="entry name" value="TBD"/>
    <property type="match status" value="1"/>
</dbReference>
<evidence type="ECO:0000256" key="4">
    <source>
        <dbReference type="ARBA" id="ARBA00010136"/>
    </source>
</evidence>
<evidence type="ECO:0000256" key="25">
    <source>
        <dbReference type="ARBA" id="ARBA00074113"/>
    </source>
</evidence>
<dbReference type="InterPro" id="IPR024581">
    <property type="entry name" value="TBD"/>
</dbReference>
<dbReference type="InterPro" id="IPR041641">
    <property type="entry name" value="CALCOCO1/2_Zn_UBZ1"/>
</dbReference>
<dbReference type="PROSITE" id="PS50259">
    <property type="entry name" value="G_PROTEIN_RECEP_F3_4"/>
    <property type="match status" value="1"/>
</dbReference>
<dbReference type="InterPro" id="IPR011989">
    <property type="entry name" value="ARM-like"/>
</dbReference>
<feature type="signal peptide" evidence="29">
    <location>
        <begin position="1"/>
        <end position="19"/>
    </location>
</feature>
<dbReference type="InterPro" id="IPR017978">
    <property type="entry name" value="GPCR_3_C"/>
</dbReference>
<evidence type="ECO:0000256" key="21">
    <source>
        <dbReference type="ARBA" id="ARBA00023170"/>
    </source>
</evidence>
<dbReference type="InterPro" id="IPR027268">
    <property type="entry name" value="Peptidase_M4/M1_CTD_sf"/>
</dbReference>
<comment type="subcellular location">
    <subcellularLocation>
        <location evidence="3">Cell membrane</location>
        <topology evidence="3">Multi-pass membrane protein</topology>
    </subcellularLocation>
    <subcellularLocation>
        <location evidence="2">Cytoplasm</location>
    </subcellularLocation>
</comment>
<dbReference type="PROSITE" id="PS50166">
    <property type="entry name" value="IMPORTIN_B_NT"/>
    <property type="match status" value="1"/>
</dbReference>
<dbReference type="InterPro" id="IPR014782">
    <property type="entry name" value="Peptidase_M1_dom"/>
</dbReference>
<evidence type="ECO:0000256" key="27">
    <source>
        <dbReference type="PROSITE-ProRule" id="PRU01253"/>
    </source>
</evidence>
<dbReference type="GO" id="GO:0006508">
    <property type="term" value="P:proteolysis"/>
    <property type="evidence" value="ECO:0007669"/>
    <property type="project" value="UniProtKB-KW"/>
</dbReference>
<keyword evidence="20" id="KW-0472">Membrane</keyword>
<evidence type="ECO:0000256" key="19">
    <source>
        <dbReference type="ARBA" id="ARBA00023054"/>
    </source>
</evidence>
<reference evidence="34" key="1">
    <citation type="submission" date="2012-07" db="EMBL/GenBank/DDBJ databases">
        <title>Genome of the Chinese tree shrew, a rising model animal genetically related to primates.</title>
        <authorList>
            <person name="Zhang G."/>
            <person name="Fan Y."/>
            <person name="Yao Y."/>
            <person name="Huang Z."/>
        </authorList>
    </citation>
    <scope>NUCLEOTIDE SEQUENCE [LARGE SCALE GENOMIC DNA]</scope>
</reference>
<dbReference type="GO" id="GO:0016285">
    <property type="term" value="F:alanyl aminopeptidase activity"/>
    <property type="evidence" value="ECO:0007669"/>
    <property type="project" value="UniProtKB-EC"/>
</dbReference>
<dbReference type="Pfam" id="PF01433">
    <property type="entry name" value="Peptidase_M1"/>
    <property type="match status" value="1"/>
</dbReference>
<name>L8YBM5_TUPCH</name>
<keyword evidence="7" id="KW-0963">Cytoplasm</keyword>
<dbReference type="PROSITE" id="PS51905">
    <property type="entry name" value="ZF_UBZ1"/>
    <property type="match status" value="1"/>
</dbReference>
<evidence type="ECO:0000256" key="1">
    <source>
        <dbReference type="ARBA" id="ARBA00001947"/>
    </source>
</evidence>
<dbReference type="Gene3D" id="3.30.2010.30">
    <property type="match status" value="1"/>
</dbReference>
<dbReference type="FunFam" id="2.60.40.1910:FF:000002">
    <property type="entry name" value="Aminopeptidase"/>
    <property type="match status" value="1"/>
</dbReference>
<keyword evidence="12" id="KW-0677">Repeat</keyword>
<keyword evidence="9" id="KW-0645">Protease</keyword>
<feature type="coiled-coil region" evidence="28">
    <location>
        <begin position="1191"/>
        <end position="1239"/>
    </location>
</feature>
<dbReference type="GO" id="GO:0008270">
    <property type="term" value="F:zinc ion binding"/>
    <property type="evidence" value="ECO:0007669"/>
    <property type="project" value="UniProtKB-KW"/>
</dbReference>
<evidence type="ECO:0000256" key="12">
    <source>
        <dbReference type="ARBA" id="ARBA00022737"/>
    </source>
</evidence>
<evidence type="ECO:0000256" key="2">
    <source>
        <dbReference type="ARBA" id="ARBA00004496"/>
    </source>
</evidence>
<evidence type="ECO:0000256" key="20">
    <source>
        <dbReference type="ARBA" id="ARBA00023136"/>
    </source>
</evidence>
<evidence type="ECO:0000256" key="14">
    <source>
        <dbReference type="ARBA" id="ARBA00022801"/>
    </source>
</evidence>
<keyword evidence="6" id="KW-1003">Cell membrane</keyword>
<dbReference type="Pfam" id="PF03810">
    <property type="entry name" value="IBN_N"/>
    <property type="match status" value="1"/>
</dbReference>
<accession>L8YBM5</accession>
<evidence type="ECO:0000256" key="3">
    <source>
        <dbReference type="ARBA" id="ARBA00004651"/>
    </source>
</evidence>
<keyword evidence="22" id="KW-0807">Transducer</keyword>
<evidence type="ECO:0000256" key="6">
    <source>
        <dbReference type="ARBA" id="ARBA00022475"/>
    </source>
</evidence>
<evidence type="ECO:0000256" key="15">
    <source>
        <dbReference type="ARBA" id="ARBA00022833"/>
    </source>
</evidence>
<evidence type="ECO:0000256" key="16">
    <source>
        <dbReference type="ARBA" id="ARBA00022989"/>
    </source>
</evidence>
<comment type="similarity">
    <text evidence="4">Belongs to the peptidase M1 family.</text>
</comment>
<keyword evidence="14" id="KW-0378">Hydrolase</keyword>
<evidence type="ECO:0000313" key="33">
    <source>
        <dbReference type="EMBL" id="ELV11766.1"/>
    </source>
</evidence>
<feature type="coiled-coil region" evidence="28">
    <location>
        <begin position="1013"/>
        <end position="1040"/>
    </location>
</feature>
<dbReference type="InterPro" id="IPR001494">
    <property type="entry name" value="Importin-beta_N"/>
</dbReference>
<dbReference type="SUPFAM" id="SSF55486">
    <property type="entry name" value="Metalloproteases ('zincins'), catalytic domain"/>
    <property type="match status" value="1"/>
</dbReference>
<keyword evidence="5" id="KW-0031">Aminopeptidase</keyword>